<evidence type="ECO:0000259" key="3">
    <source>
        <dbReference type="PROSITE" id="PS50102"/>
    </source>
</evidence>
<proteinExistence type="predicted"/>
<organism evidence="4 5">
    <name type="scientific">Plasmodium chabaudi adami</name>
    <dbReference type="NCBI Taxonomy" id="5826"/>
    <lineage>
        <taxon>Eukaryota</taxon>
        <taxon>Sar</taxon>
        <taxon>Alveolata</taxon>
        <taxon>Apicomplexa</taxon>
        <taxon>Aconoidasida</taxon>
        <taxon>Haemosporida</taxon>
        <taxon>Plasmodiidae</taxon>
        <taxon>Plasmodium</taxon>
        <taxon>Plasmodium (Vinckeia)</taxon>
    </lineage>
</organism>
<dbReference type="SMART" id="SM00360">
    <property type="entry name" value="RRM"/>
    <property type="match status" value="2"/>
</dbReference>
<feature type="domain" description="RRM" evidence="3">
    <location>
        <begin position="743"/>
        <end position="819"/>
    </location>
</feature>
<evidence type="ECO:0000256" key="1">
    <source>
        <dbReference type="PROSITE-ProRule" id="PRU00176"/>
    </source>
</evidence>
<evidence type="ECO:0000313" key="5">
    <source>
        <dbReference type="Proteomes" id="UP000507536"/>
    </source>
</evidence>
<dbReference type="PROSITE" id="PS50102">
    <property type="entry name" value="RRM"/>
    <property type="match status" value="1"/>
</dbReference>
<dbReference type="InterPro" id="IPR000504">
    <property type="entry name" value="RRM_dom"/>
</dbReference>
<feature type="compositionally biased region" description="Basic residues" evidence="2">
    <location>
        <begin position="676"/>
        <end position="687"/>
    </location>
</feature>
<feature type="compositionally biased region" description="Basic and acidic residues" evidence="2">
    <location>
        <begin position="630"/>
        <end position="649"/>
    </location>
</feature>
<dbReference type="AlphaFoldDB" id="A0A1C6Y863"/>
<feature type="compositionally biased region" description="Basic and acidic residues" evidence="2">
    <location>
        <begin position="29"/>
        <end position="43"/>
    </location>
</feature>
<feature type="compositionally biased region" description="Acidic residues" evidence="2">
    <location>
        <begin position="19"/>
        <end position="28"/>
    </location>
</feature>
<accession>A0A1C6Y863</accession>
<evidence type="ECO:0000256" key="2">
    <source>
        <dbReference type="SAM" id="MobiDB-lite"/>
    </source>
</evidence>
<dbReference type="GO" id="GO:0003723">
    <property type="term" value="F:RNA binding"/>
    <property type="evidence" value="ECO:0007669"/>
    <property type="project" value="UniProtKB-UniRule"/>
</dbReference>
<sequence length="1139" mass="133507">MWFKKFTTEKETTPANNDDNQDVDQEVDYTDKEDVVVDEKENEQGGNAENDENGENINDGNGEEQENEHELDQNEVNEKIQTIINDLSSDEEEGEVVEDEIPYERVQEKNEKSKEIILLNYYSEISENKLNTLLNIFGNVKNIYTDDNECTHVIFHSIKSATNAKKYIDNLKIKSRRVQVIYGKHKDDSSNRLGQKGDPNDLNENDEINKTGYDYTHDKFSKVPVKLYKNKNFYSNNISDHAQKNNKYSSYKNYINDNQIHIKNKSYIRGDNFTSPDKNILLPNSKNHAHMNTHRSRNNYEQSSYNNNINSEHVNKINNKGDVYPPPPPPPSFFSYNDNNVNSMQNINNSNYTLYNSTNHKVNKNFDAYSTHPMYINNENTSNLYDNEYDDNYINNIRSNKYKTDLKPNNKYDSIGKGLYNKIVPPPPYLNKDDKQKFYKNNLYSPNKKFTHIDHSTYNQNYSQINYDAFNTGHINNNFYLKNKDNYMDLDHNNRKKKHPWKTNFNDKDLNEFRFDDDIQEDYQFDEENPFNINSENVMIDNPTWLVRKNTPAIKWDQSASIKDNHINYVNSFINEKLYNRYLLITNIPPDLNENNKLKNYVNELLSAENKQEPCIEASIFTASQDDEPNFFKKNDKEEPTSDEPKEAADAAETAEATEPADPEPTTTKQPEPKKGKATKGRPKRGKKATEVEEAEKGDEPNENTKMYAHLTFKTIKNAVDAKKELEEKSFKVTFSSPNKANNCLWVGNIMKNYYMRTYSILKAMLKEFGEIINIKIVIEKNCLFLQYKEIEFAIKARNHLYGIQLSNNIFLNIDFSTLGEWEGKQKASFARKKLLDLLLYDNNFLESKLEKKYNEKNMGFFCDSSIMKILQKNMIQTNSISGDRYKMFKNNSLSFNKNKIDSLYRDKMGKRITTNKLLDKKNNLSYKKSLLNNKTNSIYDKHTKRDGGKLYKRKIDESEKNSNEYRDRKKKRDTKDEENSNSLYKKKNKNNSQNEDTQNQILFNCDDIDNVQESDEKIISFYVNQKYKCDFNVSLFEGNPKLSIYSKLNVETKSDIKNLKHIQTTSSDHAIWKVHPTETQKKKFYHICDHFNKKKNIPVVLTKERMIFIVPPKDEYLEDLGIENIDGMYAYVFEAKKT</sequence>
<feature type="region of interest" description="Disordered" evidence="2">
    <location>
        <begin position="950"/>
        <end position="999"/>
    </location>
</feature>
<feature type="region of interest" description="Disordered" evidence="2">
    <location>
        <begin position="184"/>
        <end position="206"/>
    </location>
</feature>
<feature type="compositionally biased region" description="Basic and acidic residues" evidence="2">
    <location>
        <begin position="950"/>
        <end position="979"/>
    </location>
</feature>
<feature type="region of interest" description="Disordered" evidence="2">
    <location>
        <begin position="1"/>
        <end position="76"/>
    </location>
</feature>
<feature type="compositionally biased region" description="Low complexity" evidence="2">
    <location>
        <begin position="651"/>
        <end position="670"/>
    </location>
</feature>
<dbReference type="Gene3D" id="3.30.70.330">
    <property type="match status" value="2"/>
</dbReference>
<dbReference type="SUPFAM" id="SSF54928">
    <property type="entry name" value="RNA-binding domain, RBD"/>
    <property type="match status" value="2"/>
</dbReference>
<dbReference type="EMBL" id="LT608186">
    <property type="protein sequence ID" value="SCM19514.1"/>
    <property type="molecule type" value="Genomic_DNA"/>
</dbReference>
<feature type="region of interest" description="Disordered" evidence="2">
    <location>
        <begin position="620"/>
        <end position="706"/>
    </location>
</feature>
<keyword evidence="1" id="KW-0694">RNA-binding</keyword>
<gene>
    <name evidence="4" type="ORF">PCHDS_000114300</name>
</gene>
<dbReference type="InterPro" id="IPR035979">
    <property type="entry name" value="RBD_domain_sf"/>
</dbReference>
<feature type="compositionally biased region" description="Basic and acidic residues" evidence="2">
    <location>
        <begin position="1"/>
        <end position="12"/>
    </location>
</feature>
<reference evidence="4 5" key="1">
    <citation type="submission" date="2016-08" db="EMBL/GenBank/DDBJ databases">
        <authorList>
            <consortium name="Pathogen Informatics"/>
        </authorList>
    </citation>
    <scope>NUCLEOTIDE SEQUENCE [LARGE SCALE GENOMIC DNA]</scope>
    <source>
        <strain evidence="4 5">DS</strain>
    </source>
</reference>
<evidence type="ECO:0000313" key="4">
    <source>
        <dbReference type="EMBL" id="SCM19514.1"/>
    </source>
</evidence>
<name>A0A1C6Y863_PLACE</name>
<protein>
    <recommendedName>
        <fullName evidence="3">RRM domain-containing protein</fullName>
    </recommendedName>
</protein>
<dbReference type="InterPro" id="IPR012677">
    <property type="entry name" value="Nucleotide-bd_a/b_plait_sf"/>
</dbReference>
<dbReference type="Proteomes" id="UP000507536">
    <property type="component" value="Chromosome 6"/>
</dbReference>